<keyword evidence="2" id="KW-1185">Reference proteome</keyword>
<reference evidence="1" key="1">
    <citation type="submission" date="2022-05" db="EMBL/GenBank/DDBJ databases">
        <authorList>
            <person name="Tuo L."/>
        </authorList>
    </citation>
    <scope>NUCLEOTIDE SEQUENCE</scope>
    <source>
        <strain evidence="1">BSK12Z-4</strain>
    </source>
</reference>
<dbReference type="InterPro" id="IPR021202">
    <property type="entry name" value="Rv3654c-like"/>
</dbReference>
<comment type="caution">
    <text evidence="1">The sequence shown here is derived from an EMBL/GenBank/DDBJ whole genome shotgun (WGS) entry which is preliminary data.</text>
</comment>
<feature type="non-terminal residue" evidence="1">
    <location>
        <position position="1"/>
    </location>
</feature>
<evidence type="ECO:0000313" key="2">
    <source>
        <dbReference type="Proteomes" id="UP001139485"/>
    </source>
</evidence>
<sequence>LVGAVLGAGAAAAVAQRRAQTAADLGALAGARAHADGGDGCAAAAGVVAANGSTVETCSLLGPDLLLDVSGSVGDLLGGLVEVHAQARAGPGG</sequence>
<dbReference type="Proteomes" id="UP001139485">
    <property type="component" value="Unassembled WGS sequence"/>
</dbReference>
<accession>A0A9X2IGS0</accession>
<gene>
    <name evidence="1" type="ORF">M8330_20410</name>
</gene>
<organism evidence="1 2">
    <name type="scientific">Nocardioides bruguierae</name>
    <dbReference type="NCBI Taxonomy" id="2945102"/>
    <lineage>
        <taxon>Bacteria</taxon>
        <taxon>Bacillati</taxon>
        <taxon>Actinomycetota</taxon>
        <taxon>Actinomycetes</taxon>
        <taxon>Propionibacteriales</taxon>
        <taxon>Nocardioidaceae</taxon>
        <taxon>Nocardioides</taxon>
    </lineage>
</organism>
<dbReference type="EMBL" id="JAMOIL010000043">
    <property type="protein sequence ID" value="MCM0622657.1"/>
    <property type="molecule type" value="Genomic_DNA"/>
</dbReference>
<dbReference type="AlphaFoldDB" id="A0A9X2IGS0"/>
<evidence type="ECO:0000313" key="1">
    <source>
        <dbReference type="EMBL" id="MCM0622657.1"/>
    </source>
</evidence>
<evidence type="ECO:0008006" key="3">
    <source>
        <dbReference type="Google" id="ProtNLM"/>
    </source>
</evidence>
<dbReference type="NCBIfam" id="TIGR03816">
    <property type="entry name" value="tadE_like_DECH"/>
    <property type="match status" value="1"/>
</dbReference>
<name>A0A9X2IGS0_9ACTN</name>
<protein>
    <recommendedName>
        <fullName evidence="3">Helicase</fullName>
    </recommendedName>
</protein>
<proteinExistence type="predicted"/>
<dbReference type="RefSeq" id="WP_250828836.1">
    <property type="nucleotide sequence ID" value="NZ_JAMOIL010000043.1"/>
</dbReference>